<accession>A0A1Y1IPQ4</accession>
<protein>
    <submittedName>
        <fullName evidence="1">Uncharacterized protein</fullName>
    </submittedName>
</protein>
<feature type="non-terminal residue" evidence="1">
    <location>
        <position position="16"/>
    </location>
</feature>
<evidence type="ECO:0000313" key="2">
    <source>
        <dbReference type="Proteomes" id="UP000054558"/>
    </source>
</evidence>
<proteinExistence type="predicted"/>
<evidence type="ECO:0000313" key="1">
    <source>
        <dbReference type="EMBL" id="GAQ90726.1"/>
    </source>
</evidence>
<gene>
    <name evidence="1" type="ORF">KFL_006770190</name>
</gene>
<dbReference type="EMBL" id="DF237626">
    <property type="protein sequence ID" value="GAQ90726.1"/>
    <property type="molecule type" value="Genomic_DNA"/>
</dbReference>
<reference evidence="1 2" key="1">
    <citation type="journal article" date="2014" name="Nat. Commun.">
        <title>Klebsormidium flaccidum genome reveals primary factors for plant terrestrial adaptation.</title>
        <authorList>
            <person name="Hori K."/>
            <person name="Maruyama F."/>
            <person name="Fujisawa T."/>
            <person name="Togashi T."/>
            <person name="Yamamoto N."/>
            <person name="Seo M."/>
            <person name="Sato S."/>
            <person name="Yamada T."/>
            <person name="Mori H."/>
            <person name="Tajima N."/>
            <person name="Moriyama T."/>
            <person name="Ikeuchi M."/>
            <person name="Watanabe M."/>
            <person name="Wada H."/>
            <person name="Kobayashi K."/>
            <person name="Saito M."/>
            <person name="Masuda T."/>
            <person name="Sasaki-Sekimoto Y."/>
            <person name="Mashiguchi K."/>
            <person name="Awai K."/>
            <person name="Shimojima M."/>
            <person name="Masuda S."/>
            <person name="Iwai M."/>
            <person name="Nobusawa T."/>
            <person name="Narise T."/>
            <person name="Kondo S."/>
            <person name="Saito H."/>
            <person name="Sato R."/>
            <person name="Murakawa M."/>
            <person name="Ihara Y."/>
            <person name="Oshima-Yamada Y."/>
            <person name="Ohtaka K."/>
            <person name="Satoh M."/>
            <person name="Sonobe K."/>
            <person name="Ishii M."/>
            <person name="Ohtani R."/>
            <person name="Kanamori-Sato M."/>
            <person name="Honoki R."/>
            <person name="Miyazaki D."/>
            <person name="Mochizuki H."/>
            <person name="Umetsu J."/>
            <person name="Higashi K."/>
            <person name="Shibata D."/>
            <person name="Kamiya Y."/>
            <person name="Sato N."/>
            <person name="Nakamura Y."/>
            <person name="Tabata S."/>
            <person name="Ida S."/>
            <person name="Kurokawa K."/>
            <person name="Ohta H."/>
        </authorList>
    </citation>
    <scope>NUCLEOTIDE SEQUENCE [LARGE SCALE GENOMIC DNA]</scope>
    <source>
        <strain evidence="1 2">NIES-2285</strain>
    </source>
</reference>
<keyword evidence="2" id="KW-1185">Reference proteome</keyword>
<dbReference type="AlphaFoldDB" id="A0A1Y1IPQ4"/>
<sequence length="16" mass="1791">MFCIAGIFSIYLALTK</sequence>
<dbReference type="Proteomes" id="UP000054558">
    <property type="component" value="Unassembled WGS sequence"/>
</dbReference>
<organism evidence="1 2">
    <name type="scientific">Klebsormidium nitens</name>
    <name type="common">Green alga</name>
    <name type="synonym">Ulothrix nitens</name>
    <dbReference type="NCBI Taxonomy" id="105231"/>
    <lineage>
        <taxon>Eukaryota</taxon>
        <taxon>Viridiplantae</taxon>
        <taxon>Streptophyta</taxon>
        <taxon>Klebsormidiophyceae</taxon>
        <taxon>Klebsormidiales</taxon>
        <taxon>Klebsormidiaceae</taxon>
        <taxon>Klebsormidium</taxon>
    </lineage>
</organism>
<dbReference type="OrthoDB" id="409543at2759"/>
<name>A0A1Y1IPQ4_KLENI</name>